<proteinExistence type="predicted"/>
<dbReference type="AlphaFoldDB" id="A0A1G9X1T5"/>
<reference evidence="2 3" key="1">
    <citation type="submission" date="2016-10" db="EMBL/GenBank/DDBJ databases">
        <authorList>
            <person name="de Groot N.N."/>
        </authorList>
    </citation>
    <scope>NUCLEOTIDE SEQUENCE [LARGE SCALE GENOMIC DNA]</scope>
    <source>
        <strain evidence="3">EB21,IBRC-M 10013,KCTC 4048</strain>
    </source>
</reference>
<dbReference type="InterPro" id="IPR013783">
    <property type="entry name" value="Ig-like_fold"/>
</dbReference>
<dbReference type="Proteomes" id="UP000199370">
    <property type="component" value="Unassembled WGS sequence"/>
</dbReference>
<dbReference type="Gene3D" id="2.60.40.10">
    <property type="entry name" value="Immunoglobulins"/>
    <property type="match status" value="1"/>
</dbReference>
<protein>
    <recommendedName>
        <fullName evidence="4">PKD domain-containing protein</fullName>
    </recommendedName>
</protein>
<evidence type="ECO:0000313" key="3">
    <source>
        <dbReference type="Proteomes" id="UP000199370"/>
    </source>
</evidence>
<evidence type="ECO:0000313" key="2">
    <source>
        <dbReference type="EMBL" id="SDM90689.1"/>
    </source>
</evidence>
<dbReference type="RefSeq" id="WP_089733358.1">
    <property type="nucleotide sequence ID" value="NZ_FNIA01000009.1"/>
</dbReference>
<feature type="region of interest" description="Disordered" evidence="1">
    <location>
        <begin position="1"/>
        <end position="29"/>
    </location>
</feature>
<evidence type="ECO:0008006" key="4">
    <source>
        <dbReference type="Google" id="ProtNLM"/>
    </source>
</evidence>
<keyword evidence="3" id="KW-1185">Reference proteome</keyword>
<gene>
    <name evidence="2" type="ORF">SAMN05192554_109107</name>
</gene>
<evidence type="ECO:0000256" key="1">
    <source>
        <dbReference type="SAM" id="MobiDB-lite"/>
    </source>
</evidence>
<sequence>MKNGTMYPERPPDNRGPITVDDVTPERINGPRADQLVDRLRGSRTFQTVVDGLEDDGMTVDESASVSRLRSRRGERLGHRLHVGTTPVRAGPLVATFDGGREPVVSVAVVDEDGDGKTVYRADAGTLDAAGPDLQTHQVAAADSPEVDVVVEMDDDTRPRVGGTVTLTAENSAAYGDDPTLAIYQYEWDLDDDGTFEYAPDPGGALRGATVEVPHDSGGFTEAGEHTVNVRVTTTTGETAVGTFTFEVLPEDTPVANISIPSQSEIEELLEYLENVPDSELLPDSYTQAGLHWFSAAETEHADSVTEFRWDFAPDADASGKRHGSAQDSQLVAESVGPYPYMYEVEGDYTVTLEAVGETYTSVDTRQITVEDTGLAQLHVEVEHFVERQPVQYHECPGEDIYVTATDAERYTPDGPVLYDGPYQWSVNGVDRETNTSGDLCIVPPDGVQKTVSVQIGNDEHSASDTLSLGGEPGELDLQLAVVDESSTPSRYRTCPGGDSVMVSATGYIYTGEGAETYTGSVTWTVAGNVETTDVHHYCVSQDGRSDREVTAEIAHEGQTASATITIGADEEAGSGEVVAKIERQLDAQELESGLGSSVNTDDGATIAATGTGMAYPGGAQYVPPNEEVTFTAERSWVMGNGEVSGYEWYLLRALNPKGPSVGNTEVVDHQTGPEFTYEFLPPNTDVSVSDEYRTYQTRNADFTTAGSYLLFLRVRTTRGNGDVVTGILSHDPGQDGVENASVQAPPHVGTYDLVTVADSPNADVVLRPDDGRLVDRAGAAVDASVWATYRLHDDAHAGRSTLAVPLDEV</sequence>
<dbReference type="EMBL" id="FNIA01000009">
    <property type="protein sequence ID" value="SDM90689.1"/>
    <property type="molecule type" value="Genomic_DNA"/>
</dbReference>
<name>A0A1G9X1T5_9EURY</name>
<accession>A0A1G9X1T5</accession>
<organism evidence="2 3">
    <name type="scientific">Haloarchaeobius iranensis</name>
    <dbReference type="NCBI Taxonomy" id="996166"/>
    <lineage>
        <taxon>Archaea</taxon>
        <taxon>Methanobacteriati</taxon>
        <taxon>Methanobacteriota</taxon>
        <taxon>Stenosarchaea group</taxon>
        <taxon>Halobacteria</taxon>
        <taxon>Halobacteriales</taxon>
        <taxon>Halorubellaceae</taxon>
        <taxon>Haloarchaeobius</taxon>
    </lineage>
</organism>